<feature type="transmembrane region" description="Helical" evidence="2">
    <location>
        <begin position="80"/>
        <end position="98"/>
    </location>
</feature>
<dbReference type="AlphaFoldDB" id="A0AAN8P8C5"/>
<keyword evidence="2" id="KW-0472">Membrane</keyword>
<dbReference type="EMBL" id="JAZGQO010000014">
    <property type="protein sequence ID" value="KAK6170234.1"/>
    <property type="molecule type" value="Genomic_DNA"/>
</dbReference>
<proteinExistence type="predicted"/>
<feature type="transmembrane region" description="Helical" evidence="2">
    <location>
        <begin position="232"/>
        <end position="252"/>
    </location>
</feature>
<dbReference type="PANTHER" id="PTHR38553">
    <property type="entry name" value="PROTEIN CBG19621"/>
    <property type="match status" value="1"/>
</dbReference>
<evidence type="ECO:0000256" key="2">
    <source>
        <dbReference type="SAM" id="Phobius"/>
    </source>
</evidence>
<evidence type="ECO:0000313" key="3">
    <source>
        <dbReference type="EMBL" id="KAK6170234.1"/>
    </source>
</evidence>
<feature type="transmembrane region" description="Helical" evidence="2">
    <location>
        <begin position="19"/>
        <end position="37"/>
    </location>
</feature>
<keyword evidence="2" id="KW-0812">Transmembrane</keyword>
<protein>
    <submittedName>
        <fullName evidence="3">Uncharacterized protein</fullName>
    </submittedName>
</protein>
<keyword evidence="2" id="KW-1133">Transmembrane helix</keyword>
<evidence type="ECO:0000256" key="1">
    <source>
        <dbReference type="SAM" id="MobiDB-lite"/>
    </source>
</evidence>
<feature type="compositionally biased region" description="Polar residues" evidence="1">
    <location>
        <begin position="302"/>
        <end position="344"/>
    </location>
</feature>
<feature type="transmembrane region" description="Helical" evidence="2">
    <location>
        <begin position="49"/>
        <end position="68"/>
    </location>
</feature>
<gene>
    <name evidence="3" type="ORF">SNE40_018676</name>
</gene>
<accession>A0AAN8P8C5</accession>
<feature type="transmembrane region" description="Helical" evidence="2">
    <location>
        <begin position="187"/>
        <end position="212"/>
    </location>
</feature>
<sequence>MVYGCLGTYETVACIRNGILSSLALLTALFCIIKIIRLHMACNKSVHQYFIFYCASLECVLGSIHWLIGTVSQLDFVLQYLKLIQFLVMCHYYWTLATRALRREQLSKRFLLPFLILACTYFTVISTLGIINVQSTWTECLQPYWLELSAAEFAIVQLFAVAGFYITRRLNEISTLDSVRWSQKRDLWCIVIVFEISAMVGFLYDITLQIVGDEEEGCSGIFLYAQELYTPIFVSFTILKLLLPIWVMLYVFQPSPAVLECEDLRPVISDDATYTSIFNEDQNYRQLYHPSEDYHSIDDRTTSPIQGVLNPTVTTRQPSNLLPITEETSSAASSQKTPQDNSAPKAQFFL</sequence>
<comment type="caution">
    <text evidence="3">The sequence shown here is derived from an EMBL/GenBank/DDBJ whole genome shotgun (WGS) entry which is preliminary data.</text>
</comment>
<dbReference type="PANTHER" id="PTHR38553:SF1">
    <property type="entry name" value="G PROTEIN-COUPLED RECEPTOR"/>
    <property type="match status" value="1"/>
</dbReference>
<feature type="transmembrane region" description="Helical" evidence="2">
    <location>
        <begin position="144"/>
        <end position="166"/>
    </location>
</feature>
<organism evidence="3 4">
    <name type="scientific">Patella caerulea</name>
    <name type="common">Rayed Mediterranean limpet</name>
    <dbReference type="NCBI Taxonomy" id="87958"/>
    <lineage>
        <taxon>Eukaryota</taxon>
        <taxon>Metazoa</taxon>
        <taxon>Spiralia</taxon>
        <taxon>Lophotrochozoa</taxon>
        <taxon>Mollusca</taxon>
        <taxon>Gastropoda</taxon>
        <taxon>Patellogastropoda</taxon>
        <taxon>Patelloidea</taxon>
        <taxon>Patellidae</taxon>
        <taxon>Patella</taxon>
    </lineage>
</organism>
<feature type="transmembrane region" description="Helical" evidence="2">
    <location>
        <begin position="110"/>
        <end position="132"/>
    </location>
</feature>
<reference evidence="3 4" key="1">
    <citation type="submission" date="2024-01" db="EMBL/GenBank/DDBJ databases">
        <title>The genome of the rayed Mediterranean limpet Patella caerulea (Linnaeus, 1758).</title>
        <authorList>
            <person name="Anh-Thu Weber A."/>
            <person name="Halstead-Nussloch G."/>
        </authorList>
    </citation>
    <scope>NUCLEOTIDE SEQUENCE [LARGE SCALE GENOMIC DNA]</scope>
    <source>
        <strain evidence="3">AATW-2023a</strain>
        <tissue evidence="3">Whole specimen</tissue>
    </source>
</reference>
<dbReference type="Proteomes" id="UP001347796">
    <property type="component" value="Unassembled WGS sequence"/>
</dbReference>
<evidence type="ECO:0000313" key="4">
    <source>
        <dbReference type="Proteomes" id="UP001347796"/>
    </source>
</evidence>
<name>A0AAN8P8C5_PATCE</name>
<keyword evidence="4" id="KW-1185">Reference proteome</keyword>
<feature type="region of interest" description="Disordered" evidence="1">
    <location>
        <begin position="299"/>
        <end position="350"/>
    </location>
</feature>